<dbReference type="InterPro" id="IPR006597">
    <property type="entry name" value="Sel1-like"/>
</dbReference>
<dbReference type="PANTHER" id="PTHR11102">
    <property type="entry name" value="SEL-1-LIKE PROTEIN"/>
    <property type="match status" value="1"/>
</dbReference>
<dbReference type="Gene3D" id="1.25.40.10">
    <property type="entry name" value="Tetratricopeptide repeat domain"/>
    <property type="match status" value="2"/>
</dbReference>
<dbReference type="InterPro" id="IPR011990">
    <property type="entry name" value="TPR-like_helical_dom_sf"/>
</dbReference>
<accession>A0A2A3JR13</accession>
<dbReference type="GO" id="GO:0036503">
    <property type="term" value="P:ERAD pathway"/>
    <property type="evidence" value="ECO:0007669"/>
    <property type="project" value="TreeGrafter"/>
</dbReference>
<dbReference type="OrthoDB" id="7802124at2"/>
<organism evidence="1">
    <name type="scientific">Alloyangia mangrovi</name>
    <dbReference type="NCBI Taxonomy" id="1779329"/>
    <lineage>
        <taxon>Bacteria</taxon>
        <taxon>Pseudomonadati</taxon>
        <taxon>Pseudomonadota</taxon>
        <taxon>Alphaproteobacteria</taxon>
        <taxon>Rhodobacterales</taxon>
        <taxon>Roseobacteraceae</taxon>
        <taxon>Alloyangia</taxon>
    </lineage>
</organism>
<comment type="caution">
    <text evidence="1">The sequence shown here is derived from an EMBL/GenBank/DDBJ whole genome shotgun (WGS) entry which is preliminary data.</text>
</comment>
<reference evidence="1" key="1">
    <citation type="submission" date="2017-09" db="EMBL/GenBank/DDBJ databases">
        <title>Yangia sp. SAOS 153D whole genome sequencing.</title>
        <authorList>
            <person name="Verma A."/>
            <person name="Krishnamurthi S."/>
        </authorList>
    </citation>
    <scope>NUCLEOTIDE SEQUENCE [LARGE SCALE GENOMIC DNA]</scope>
    <source>
        <strain evidence="1">SAOS 153D</strain>
    </source>
</reference>
<dbReference type="SMART" id="SM00671">
    <property type="entry name" value="SEL1"/>
    <property type="match status" value="6"/>
</dbReference>
<dbReference type="InterPro" id="IPR050767">
    <property type="entry name" value="Sel1_AlgK"/>
</dbReference>
<proteinExistence type="predicted"/>
<dbReference type="SUPFAM" id="SSF81901">
    <property type="entry name" value="HCP-like"/>
    <property type="match status" value="2"/>
</dbReference>
<sequence>MPPMQTAAAAMRCLALALGMALGLLGGPSWGRTLDLEFRPPDLDIDPICVARPPDEETTAFWGAWNAEALPDWETAMVRRDLSRLMQIDPARWFDTAMAMIARLEERDPRFLGQNALLARITVMEAAGRFEELMRSGMVPRLAGYGDTLSAGSRTALARFYRDGIGVARDVAQADALLISAGYAGNADALLTLSSMVLAGEAPAAWDVPLELAVTMAFGALVGELNTTICDRTARIAREYHSGEIVTKSPQLAHDWFRFTADLGDAHAAWKVVEYHLEAEGFAKSNDLLLKYLRQAADAGLPYAEIELGRQYESGALLPHDLNQALELYERAAVDGARAGLTRVALFLELHAADFPDKRPRRLEALRALVALEDAPGWAFTRLATAVLKDKGRWAGAAEARVLLEEAVKHEDLDGTVSLAELLLAQPESPGDFDRAVDLLSRAVSVSGGVTPLKVLSSAFACRAPDAPRMQEAAYWAELERATDTANLDLPGAKLVSLSPRSDPLVFAVLQSHALYGRPSAVAGWLKLLEKDPATTGEMRAFWLEYSKRYGLVSDALMKLDLELDGRRDAMLDEARQLRNVYARSGPSTALMLAEMLLGGAPGDAPLQRMEEQAEALELLEGPAEQGMGRAMQLMADHARTAVERQEIFERYREVIARDGDFEAILFAVPFVAPGAERTRYLARAKGIMTCDYKSAISMANVSILTGERETAEHWIEVATQLLGDNAWAMTDLAKTVLALGKPGALPAAVALLTRARAMGDQTASRTLFELAIASGTDSYDPQKAAEMLTEASANAEYELLAGFLARLRRADDRVRVFIGQMLDMSDLYRRAAESGDLISMRSYGLYLQDTAISPAQLAEASDWLRRAAEGGDTAAMSEYGEALAFGIGVAPNPDQAIHWLERAAAQGNQRAAGITRLVRMSGGG</sequence>
<protein>
    <recommendedName>
        <fullName evidence="2">Sel1 repeat family protein</fullName>
    </recommendedName>
</protein>
<dbReference type="EMBL" id="NTHN01000342">
    <property type="protein sequence ID" value="PBD17631.1"/>
    <property type="molecule type" value="Genomic_DNA"/>
</dbReference>
<dbReference type="PANTHER" id="PTHR11102:SF147">
    <property type="entry name" value="SEL1L ADAPTOR SUBUNIT OF ERAD E3 UBIQUITIN LIGASE"/>
    <property type="match status" value="1"/>
</dbReference>
<dbReference type="Pfam" id="PF08238">
    <property type="entry name" value="Sel1"/>
    <property type="match status" value="5"/>
</dbReference>
<dbReference type="AlphaFoldDB" id="A0A2A3JR13"/>
<name>A0A2A3JR13_9RHOB</name>
<evidence type="ECO:0008006" key="2">
    <source>
        <dbReference type="Google" id="ProtNLM"/>
    </source>
</evidence>
<gene>
    <name evidence="1" type="ORF">CLG85_19050</name>
</gene>
<evidence type="ECO:0000313" key="1">
    <source>
        <dbReference type="EMBL" id="PBD17631.1"/>
    </source>
</evidence>